<evidence type="ECO:0000313" key="4">
    <source>
        <dbReference type="Proteomes" id="UP000789572"/>
    </source>
</evidence>
<feature type="compositionally biased region" description="Low complexity" evidence="1">
    <location>
        <begin position="35"/>
        <end position="45"/>
    </location>
</feature>
<dbReference type="Proteomes" id="UP000789572">
    <property type="component" value="Unassembled WGS sequence"/>
</dbReference>
<protein>
    <submittedName>
        <fullName evidence="3">7612_t:CDS:1</fullName>
    </submittedName>
</protein>
<dbReference type="GO" id="GO:0008168">
    <property type="term" value="F:methyltransferase activity"/>
    <property type="evidence" value="ECO:0007669"/>
    <property type="project" value="TreeGrafter"/>
</dbReference>
<keyword evidence="4" id="KW-1185">Reference proteome</keyword>
<feature type="compositionally biased region" description="Polar residues" evidence="1">
    <location>
        <begin position="77"/>
        <end position="92"/>
    </location>
</feature>
<reference evidence="3" key="1">
    <citation type="submission" date="2021-06" db="EMBL/GenBank/DDBJ databases">
        <authorList>
            <person name="Kallberg Y."/>
            <person name="Tangrot J."/>
            <person name="Rosling A."/>
        </authorList>
    </citation>
    <scope>NUCLEOTIDE SEQUENCE</scope>
    <source>
        <strain evidence="3">IA702</strain>
    </source>
</reference>
<name>A0A9N9AD46_9GLOM</name>
<feature type="region of interest" description="Disordered" evidence="1">
    <location>
        <begin position="27"/>
        <end position="100"/>
    </location>
</feature>
<organism evidence="3 4">
    <name type="scientific">Paraglomus occultum</name>
    <dbReference type="NCBI Taxonomy" id="144539"/>
    <lineage>
        <taxon>Eukaryota</taxon>
        <taxon>Fungi</taxon>
        <taxon>Fungi incertae sedis</taxon>
        <taxon>Mucoromycota</taxon>
        <taxon>Glomeromycotina</taxon>
        <taxon>Glomeromycetes</taxon>
        <taxon>Paraglomerales</taxon>
        <taxon>Paraglomeraceae</taxon>
        <taxon>Paraglomus</taxon>
    </lineage>
</organism>
<feature type="compositionally biased region" description="Low complexity" evidence="1">
    <location>
        <begin position="56"/>
        <end position="76"/>
    </location>
</feature>
<evidence type="ECO:0000313" key="3">
    <source>
        <dbReference type="EMBL" id="CAG8525306.1"/>
    </source>
</evidence>
<sequence length="389" mass="43669">MGGCTSKALTNDENENIVNINDRSIESTTHNASHPPTQTQTQAPTLSEQYSTNAATSRTNISRTTSRSTLRSIFRSQTGSSNRLRPTSSARLSNPLPVPAQSNRRSFTGFITRYSRRWHNVANSKYLLPNDDEEMDRLLTQHYMLRYVWGNNFSAPITGMLTGGGGRILEVGCGPAFWTLEMATSFPHSFFTGVDMVAVYPSSIKPQNVTFTQSNILDGLPYDNEKFDYVYQRFLVCAYTASQWENEVINELVRVLKRGGWVEVAECDGRYESMGPVAKQLSDAVATLLRSHEMDPYVSESLRNLLAKDSHLTDVAAQEISIPVGSWGGNPGKLAQDNLIAFYKALKAPLSDMLRIPLDSFDDLMQSFSREADLYRTKWISRRVYARKI</sequence>
<dbReference type="InterPro" id="IPR041698">
    <property type="entry name" value="Methyltransf_25"/>
</dbReference>
<dbReference type="OrthoDB" id="2013972at2759"/>
<dbReference type="EMBL" id="CAJVPJ010000444">
    <property type="protein sequence ID" value="CAG8525306.1"/>
    <property type="molecule type" value="Genomic_DNA"/>
</dbReference>
<dbReference type="CDD" id="cd02440">
    <property type="entry name" value="AdoMet_MTases"/>
    <property type="match status" value="1"/>
</dbReference>
<dbReference type="PANTHER" id="PTHR43591">
    <property type="entry name" value="METHYLTRANSFERASE"/>
    <property type="match status" value="1"/>
</dbReference>
<dbReference type="AlphaFoldDB" id="A0A9N9AD46"/>
<comment type="caution">
    <text evidence="3">The sequence shown here is derived from an EMBL/GenBank/DDBJ whole genome shotgun (WGS) entry which is preliminary data.</text>
</comment>
<dbReference type="PANTHER" id="PTHR43591:SF24">
    <property type="entry name" value="2-METHOXY-6-POLYPRENYL-1,4-BENZOQUINOL METHYLASE, MITOCHONDRIAL"/>
    <property type="match status" value="1"/>
</dbReference>
<gene>
    <name evidence="3" type="ORF">POCULU_LOCUS3785</name>
</gene>
<dbReference type="InterPro" id="IPR029063">
    <property type="entry name" value="SAM-dependent_MTases_sf"/>
</dbReference>
<evidence type="ECO:0000256" key="1">
    <source>
        <dbReference type="SAM" id="MobiDB-lite"/>
    </source>
</evidence>
<accession>A0A9N9AD46</accession>
<evidence type="ECO:0000259" key="2">
    <source>
        <dbReference type="Pfam" id="PF13649"/>
    </source>
</evidence>
<dbReference type="Pfam" id="PF13649">
    <property type="entry name" value="Methyltransf_25"/>
    <property type="match status" value="1"/>
</dbReference>
<feature type="domain" description="Methyltransferase" evidence="2">
    <location>
        <begin position="168"/>
        <end position="260"/>
    </location>
</feature>
<feature type="compositionally biased region" description="Polar residues" evidence="1">
    <location>
        <begin position="46"/>
        <end position="55"/>
    </location>
</feature>
<dbReference type="Gene3D" id="3.40.50.150">
    <property type="entry name" value="Vaccinia Virus protein VP39"/>
    <property type="match status" value="1"/>
</dbReference>
<proteinExistence type="predicted"/>
<dbReference type="SUPFAM" id="SSF53335">
    <property type="entry name" value="S-adenosyl-L-methionine-dependent methyltransferases"/>
    <property type="match status" value="1"/>
</dbReference>